<keyword evidence="2" id="KW-0547">Nucleotide-binding</keyword>
<dbReference type="RefSeq" id="WP_140009480.1">
    <property type="nucleotide sequence ID" value="NZ_JBHMDG010000017.1"/>
</dbReference>
<keyword evidence="2" id="KW-0067">ATP-binding</keyword>
<name>A0ABV5KC05_9ACTN</name>
<evidence type="ECO:0000313" key="3">
    <source>
        <dbReference type="Proteomes" id="UP001589750"/>
    </source>
</evidence>
<dbReference type="Pfam" id="PF00270">
    <property type="entry name" value="DEAD"/>
    <property type="match status" value="1"/>
</dbReference>
<feature type="domain" description="Helicase ATP-binding" evidence="1">
    <location>
        <begin position="45"/>
        <end position="311"/>
    </location>
</feature>
<dbReference type="InterPro" id="IPR011545">
    <property type="entry name" value="DEAD/DEAH_box_helicase_dom"/>
</dbReference>
<sequence>MPFPTVGPTSPVDDDLVEFYRSLPKSADAPKDLWFHQGEIVRSYAPAHLKSADVALELPPGAGKTLVGGTIAEWRRRRLGERAVYACATRGLAHQTHAKLSSYGVRSVLLIGSNHDWLDADRLRYTSAQAVAVTTYWSIFNSNPPLSDAQLLILDDAHAAENAVAGPWSITIDRRDDAYMPIVEALAPTLESLVVARLTDPAAGKYANDIYMASVVGVAAQAADLADLLRRAVSARAVNKSTKYVMRLVESHFDRMLVYVSRRAIVFRPFIPPTSTLAAFDGAQQRLYMSATLGEGGELERTFGRPKIARLPVPSGWDRRGNGRRFFAFPESTKDLAAAPEVRQAYIQKVIAKFGRAVVLAPDNSSMEAFLSDWVPAEAAVFRPDDVEDSLASFASAPLAVLGMANRYDGLDLPDDACRLVIIAGLPARGDLQERFLAKGLGAIEVLQERIRARITQGAGRATRNPTDFAAVLMLGTDLASFAGRLDVQEALHPELHAELKFGLMASLENSSAELLDLLDHFANQTPEWAGADATIRSMRDSYTQKVPPGTKELSDAASHEVAAWQFLWQGEWNRARESARSAADTVRGSRGSQRYAALWNYLLGSWTLIAGGSGIPRADADVAAAAFNAARAGARGTTWLSHLASPADLAAMEKQVLEVDALDGAAVAQAVVAFDRLRRPAIYAPLADQIRAGIAGTAAVPFEGALVRLGELAGASSFVGDGGGTAKPDASWDYSGVLWVTWEAKSEARADTEVNVSSVDQTNRHLRSMADRLGQSIPSGSVSILVTPQNSFDAAAPGIAEDHSFWVNIQYVQDLAARLDGAWRTIRTTLAPDSEQERKRQVILEVFHTAGVLPTQWMAQLNGIQRDVG</sequence>
<accession>A0ABV5KC05</accession>
<dbReference type="Pfam" id="PF13307">
    <property type="entry name" value="Helicase_C_2"/>
    <property type="match status" value="1"/>
</dbReference>
<protein>
    <submittedName>
        <fullName evidence="2">DEAD/DEAH box helicase</fullName>
    </submittedName>
</protein>
<keyword evidence="2" id="KW-0378">Hydrolase</keyword>
<keyword evidence="2" id="KW-0347">Helicase</keyword>
<proteinExistence type="predicted"/>
<dbReference type="SMART" id="SM00487">
    <property type="entry name" value="DEXDc"/>
    <property type="match status" value="1"/>
</dbReference>
<gene>
    <name evidence="2" type="ORF">ACFFRI_14550</name>
</gene>
<dbReference type="Gene3D" id="3.40.50.300">
    <property type="entry name" value="P-loop containing nucleotide triphosphate hydrolases"/>
    <property type="match status" value="2"/>
</dbReference>
<dbReference type="InterPro" id="IPR006555">
    <property type="entry name" value="ATP-dep_Helicase_C"/>
</dbReference>
<dbReference type="InterPro" id="IPR027417">
    <property type="entry name" value="P-loop_NTPase"/>
</dbReference>
<keyword evidence="3" id="KW-1185">Reference proteome</keyword>
<dbReference type="GO" id="GO:0004386">
    <property type="term" value="F:helicase activity"/>
    <property type="evidence" value="ECO:0007669"/>
    <property type="project" value="UniProtKB-KW"/>
</dbReference>
<dbReference type="PROSITE" id="PS51192">
    <property type="entry name" value="HELICASE_ATP_BIND_1"/>
    <property type="match status" value="1"/>
</dbReference>
<dbReference type="SMART" id="SM00491">
    <property type="entry name" value="HELICc2"/>
    <property type="match status" value="1"/>
</dbReference>
<dbReference type="InterPro" id="IPR014001">
    <property type="entry name" value="Helicase_ATP-bd"/>
</dbReference>
<evidence type="ECO:0000259" key="1">
    <source>
        <dbReference type="PROSITE" id="PS51192"/>
    </source>
</evidence>
<dbReference type="EMBL" id="JBHMDG010000017">
    <property type="protein sequence ID" value="MFB9314272.1"/>
    <property type="molecule type" value="Genomic_DNA"/>
</dbReference>
<comment type="caution">
    <text evidence="2">The sequence shown here is derived from an EMBL/GenBank/DDBJ whole genome shotgun (WGS) entry which is preliminary data.</text>
</comment>
<evidence type="ECO:0000313" key="2">
    <source>
        <dbReference type="EMBL" id="MFB9314272.1"/>
    </source>
</evidence>
<reference evidence="2 3" key="1">
    <citation type="submission" date="2024-09" db="EMBL/GenBank/DDBJ databases">
        <authorList>
            <person name="Sun Q."/>
            <person name="Mori K."/>
        </authorList>
    </citation>
    <scope>NUCLEOTIDE SEQUENCE [LARGE SCALE GENOMIC DNA]</scope>
    <source>
        <strain evidence="2 3">JCM 9626</strain>
    </source>
</reference>
<dbReference type="Proteomes" id="UP001589750">
    <property type="component" value="Unassembled WGS sequence"/>
</dbReference>
<dbReference type="SUPFAM" id="SSF52540">
    <property type="entry name" value="P-loop containing nucleoside triphosphate hydrolases"/>
    <property type="match status" value="2"/>
</dbReference>
<organism evidence="2 3">
    <name type="scientific">Nocardioides plantarum</name>
    <dbReference type="NCBI Taxonomy" id="29299"/>
    <lineage>
        <taxon>Bacteria</taxon>
        <taxon>Bacillati</taxon>
        <taxon>Actinomycetota</taxon>
        <taxon>Actinomycetes</taxon>
        <taxon>Propionibacteriales</taxon>
        <taxon>Nocardioidaceae</taxon>
        <taxon>Nocardioides</taxon>
    </lineage>
</organism>